<name>A0A645ES79_9ZZZZ</name>
<comment type="caution">
    <text evidence="1">The sequence shown here is derived from an EMBL/GenBank/DDBJ whole genome shotgun (WGS) entry which is preliminary data.</text>
</comment>
<dbReference type="EMBL" id="VSSQ01050796">
    <property type="protein sequence ID" value="MPN04871.1"/>
    <property type="molecule type" value="Genomic_DNA"/>
</dbReference>
<reference evidence="1" key="1">
    <citation type="submission" date="2019-08" db="EMBL/GenBank/DDBJ databases">
        <authorList>
            <person name="Kucharzyk K."/>
            <person name="Murdoch R.W."/>
            <person name="Higgins S."/>
            <person name="Loffler F."/>
        </authorList>
    </citation>
    <scope>NUCLEOTIDE SEQUENCE</scope>
</reference>
<evidence type="ECO:0000313" key="1">
    <source>
        <dbReference type="EMBL" id="MPN04871.1"/>
    </source>
</evidence>
<dbReference type="AlphaFoldDB" id="A0A645ES79"/>
<proteinExistence type="predicted"/>
<protein>
    <submittedName>
        <fullName evidence="1">Uncharacterized protein</fullName>
    </submittedName>
</protein>
<accession>A0A645ES79</accession>
<sequence length="53" mass="5875">MAEKKPGQEILASATEKRHKAILVSVWPLFSSFLANEAPKKAVNFFANNLPAY</sequence>
<organism evidence="1">
    <name type="scientific">bioreactor metagenome</name>
    <dbReference type="NCBI Taxonomy" id="1076179"/>
    <lineage>
        <taxon>unclassified sequences</taxon>
        <taxon>metagenomes</taxon>
        <taxon>ecological metagenomes</taxon>
    </lineage>
</organism>
<gene>
    <name evidence="1" type="ORF">SDC9_152119</name>
</gene>